<dbReference type="Proteomes" id="UP000565579">
    <property type="component" value="Unassembled WGS sequence"/>
</dbReference>
<gene>
    <name evidence="3" type="ORF">HD593_001401</name>
</gene>
<evidence type="ECO:0000313" key="4">
    <source>
        <dbReference type="Proteomes" id="UP000565579"/>
    </source>
</evidence>
<dbReference type="InterPro" id="IPR054120">
    <property type="entry name" value="PBPA_dimer"/>
</dbReference>
<evidence type="ECO:0000259" key="1">
    <source>
        <dbReference type="Pfam" id="PF00905"/>
    </source>
</evidence>
<dbReference type="InterPro" id="IPR012338">
    <property type="entry name" value="Beta-lactam/transpept-like"/>
</dbReference>
<evidence type="ECO:0000259" key="2">
    <source>
        <dbReference type="Pfam" id="PF21922"/>
    </source>
</evidence>
<dbReference type="AlphaFoldDB" id="A0A7X0NNN4"/>
<evidence type="ECO:0000313" key="3">
    <source>
        <dbReference type="EMBL" id="MBB6546606.1"/>
    </source>
</evidence>
<comment type="caution">
    <text evidence="3">The sequence shown here is derived from an EMBL/GenBank/DDBJ whole genome shotgun (WGS) entry which is preliminary data.</text>
</comment>
<dbReference type="GO" id="GO:0005886">
    <property type="term" value="C:plasma membrane"/>
    <property type="evidence" value="ECO:0007669"/>
    <property type="project" value="TreeGrafter"/>
</dbReference>
<sequence length="492" mass="51706">MAGSRGGWLDVPLSRVARLCAAMLFVLLAHVTLIQAFGSHALNADRRNERTLIDRYGRPRGDILTYDGTPIATSLPIGGPYRYRRAYPRGEEYAAVTGHVSLHRTTGIEQAQDAVLSGDDAKVRVRSLVGDGTVEGADLRLTIRDRVQRAAYQGLRAAGLPGAVVALDPATGAVLGLATYPTYDPNTLTTFDGKLLADTARRLRQTPSQPLLNRALNQLYPPGSTFKLVTAAAAIASGEYTPTGAVHAPARLRLPGAPAYLETGRCGNGRPTLAYAFQASCDTAFAAIGLQLGQDLLREQAEAFGFNAGQLRIPLLATPSRYPPVEDRTQMALAAIGHHDNRVTPLMVAMLSAAVANNGVLMRPYLVEEARLPDGAVINRASPVPYRTAVPPMLARYLAAMMTAVSPDRGKGAEAPGLSKAPGVSDVTGVPGVRMAAKTAASDGVPGEHAVITAFAPAEAPEVAVGVVLERPGDRVDAVATIARAVIAAALR</sequence>
<dbReference type="PANTHER" id="PTHR30627">
    <property type="entry name" value="PEPTIDOGLYCAN D,D-TRANSPEPTIDASE"/>
    <property type="match status" value="1"/>
</dbReference>
<organism evidence="3 4">
    <name type="scientific">Nonomuraea rubra</name>
    <dbReference type="NCBI Taxonomy" id="46180"/>
    <lineage>
        <taxon>Bacteria</taxon>
        <taxon>Bacillati</taxon>
        <taxon>Actinomycetota</taxon>
        <taxon>Actinomycetes</taxon>
        <taxon>Streptosporangiales</taxon>
        <taxon>Streptosporangiaceae</taxon>
        <taxon>Nonomuraea</taxon>
    </lineage>
</organism>
<dbReference type="Gene3D" id="3.40.710.10">
    <property type="entry name" value="DD-peptidase/beta-lactamase superfamily"/>
    <property type="match status" value="1"/>
</dbReference>
<feature type="domain" description="Penicillin-binding protein transpeptidase" evidence="1">
    <location>
        <begin position="162"/>
        <end position="487"/>
    </location>
</feature>
<dbReference type="SUPFAM" id="SSF56601">
    <property type="entry name" value="beta-lactamase/transpeptidase-like"/>
    <property type="match status" value="1"/>
</dbReference>
<dbReference type="EMBL" id="JACHMI010000001">
    <property type="protein sequence ID" value="MBB6546606.1"/>
    <property type="molecule type" value="Genomic_DNA"/>
</dbReference>
<keyword evidence="4" id="KW-1185">Reference proteome</keyword>
<dbReference type="InterPro" id="IPR001460">
    <property type="entry name" value="PCN-bd_Tpept"/>
</dbReference>
<dbReference type="GO" id="GO:0071555">
    <property type="term" value="P:cell wall organization"/>
    <property type="evidence" value="ECO:0007669"/>
    <property type="project" value="TreeGrafter"/>
</dbReference>
<keyword evidence="3" id="KW-0808">Transferase</keyword>
<protein>
    <submittedName>
        <fullName evidence="3">Peptidoglycan glycosyltransferase</fullName>
        <ecNumber evidence="3">2.4.1.129</ecNumber>
    </submittedName>
</protein>
<accession>A0A7X0NNN4</accession>
<dbReference type="GO" id="GO:0071972">
    <property type="term" value="F:peptidoglycan L,D-transpeptidase activity"/>
    <property type="evidence" value="ECO:0007669"/>
    <property type="project" value="TreeGrafter"/>
</dbReference>
<dbReference type="RefSeq" id="WP_185101381.1">
    <property type="nucleotide sequence ID" value="NZ_JACHMI010000001.1"/>
</dbReference>
<dbReference type="InterPro" id="IPR050515">
    <property type="entry name" value="Beta-lactam/transpept"/>
</dbReference>
<dbReference type="InterPro" id="IPR036138">
    <property type="entry name" value="PBP_dimer_sf"/>
</dbReference>
<dbReference type="Pfam" id="PF21922">
    <property type="entry name" value="PBP_dimer_2"/>
    <property type="match status" value="1"/>
</dbReference>
<dbReference type="PANTHER" id="PTHR30627:SF24">
    <property type="entry name" value="PENICILLIN-BINDING PROTEIN 4B"/>
    <property type="match status" value="1"/>
</dbReference>
<dbReference type="Pfam" id="PF00905">
    <property type="entry name" value="Transpeptidase"/>
    <property type="match status" value="1"/>
</dbReference>
<dbReference type="Gene3D" id="3.90.1310.10">
    <property type="entry name" value="Penicillin-binding protein 2a (Domain 2)"/>
    <property type="match status" value="1"/>
</dbReference>
<reference evidence="3 4" key="1">
    <citation type="submission" date="2020-08" db="EMBL/GenBank/DDBJ databases">
        <title>Sequencing the genomes of 1000 actinobacteria strains.</title>
        <authorList>
            <person name="Klenk H.-P."/>
        </authorList>
    </citation>
    <scope>NUCLEOTIDE SEQUENCE [LARGE SCALE GENOMIC DNA]</scope>
    <source>
        <strain evidence="3 4">DSM 43768</strain>
    </source>
</reference>
<dbReference type="GO" id="GO:0016757">
    <property type="term" value="F:glycosyltransferase activity"/>
    <property type="evidence" value="ECO:0007669"/>
    <property type="project" value="UniProtKB-KW"/>
</dbReference>
<feature type="domain" description="Penicillin binding protein A dimerisation" evidence="2">
    <location>
        <begin position="60"/>
        <end position="128"/>
    </location>
</feature>
<proteinExistence type="predicted"/>
<dbReference type="SUPFAM" id="SSF56519">
    <property type="entry name" value="Penicillin binding protein dimerisation domain"/>
    <property type="match status" value="1"/>
</dbReference>
<keyword evidence="3" id="KW-0328">Glycosyltransferase</keyword>
<name>A0A7X0NNN4_9ACTN</name>
<dbReference type="EC" id="2.4.1.129" evidence="3"/>
<dbReference type="GO" id="GO:0008658">
    <property type="term" value="F:penicillin binding"/>
    <property type="evidence" value="ECO:0007669"/>
    <property type="project" value="InterPro"/>
</dbReference>